<evidence type="ECO:0000313" key="5">
    <source>
        <dbReference type="Proteomes" id="UP000320212"/>
    </source>
</evidence>
<evidence type="ECO:0000259" key="2">
    <source>
        <dbReference type="Pfam" id="PF25942"/>
    </source>
</evidence>
<feature type="region of interest" description="Disordered" evidence="1">
    <location>
        <begin position="371"/>
        <end position="399"/>
    </location>
</feature>
<sequence length="405" mass="42286">MKRRALLSTVACSALGLAAGCLTDSDESVETPTNPRTTTTTTDSTADSTTETNTSGPKPNPGVGLSVVNEDDEPHTLSVRVTDGDETHFDGSLDVGAGPGYGRNVANDLVGDGSYRVVAELETGATLDYEWTVTNEARRLELVVTSDADLEARQRVTPVLDDADLPYTVPGATDIFAPPGATIRNRSDADARLTVAIDHDGGRVFERTFDAATDREVATPPLVASHGTYEVVVETEDGRTATHEWDIPENWGWPTLAVLVAADGSLRVGSGWPKTVSVHVENESEAERDLTLTLVRPDGAGADSDDVDGTRFGDAVVSETARTVPPGESTVGFGVPIGDVYELTIETATASETVAYAACYCWNTNTTVTLSGSSGGDGGGDGDEGGDGDGGDSGLSVESFQYVCE</sequence>
<comment type="caution">
    <text evidence="4">The sequence shown here is derived from an EMBL/GenBank/DDBJ whole genome shotgun (WGS) entry which is preliminary data.</text>
</comment>
<feature type="compositionally biased region" description="Acidic residues" evidence="1">
    <location>
        <begin position="380"/>
        <end position="390"/>
    </location>
</feature>
<dbReference type="Proteomes" id="UP000619835">
    <property type="component" value="Unassembled WGS sequence"/>
</dbReference>
<evidence type="ECO:0000313" key="3">
    <source>
        <dbReference type="EMBL" id="NLV04404.1"/>
    </source>
</evidence>
<protein>
    <recommendedName>
        <fullName evidence="2">Ig-like domain-containing protein</fullName>
    </recommendedName>
</protein>
<dbReference type="EMBL" id="WOWC01000001">
    <property type="protein sequence ID" value="NLV04404.1"/>
    <property type="molecule type" value="Genomic_DNA"/>
</dbReference>
<dbReference type="InterPro" id="IPR058929">
    <property type="entry name" value="Ig_halo"/>
</dbReference>
<name>A0A558GAA8_HALVO</name>
<accession>A0A558GAA8</accession>
<dbReference type="Pfam" id="PF25942">
    <property type="entry name" value="Ig_halo"/>
    <property type="match status" value="2"/>
</dbReference>
<proteinExistence type="predicted"/>
<feature type="compositionally biased region" description="Low complexity" evidence="1">
    <location>
        <begin position="30"/>
        <end position="54"/>
    </location>
</feature>
<feature type="region of interest" description="Disordered" evidence="1">
    <location>
        <begin position="24"/>
        <end position="64"/>
    </location>
</feature>
<reference evidence="4 5" key="1">
    <citation type="submission" date="2019-07" db="EMBL/GenBank/DDBJ databases">
        <title>Draft genome sequence of Haloferax volcanii SS0101, isolated from salt farm in Samut Sakhon, Thailand.</title>
        <authorList>
            <person name="Wanthongcharoen S."/>
            <person name="Yamprayoonswat W."/>
            <person name="Ruangsuj P."/>
            <person name="Thongpramul N."/>
            <person name="Jumpathong W."/>
            <person name="Sittihan S."/>
            <person name="Kanjanavas P."/>
            <person name="Yasawong M."/>
        </authorList>
    </citation>
    <scope>NUCLEOTIDE SEQUENCE [LARGE SCALE GENOMIC DNA]</scope>
    <source>
        <strain evidence="4 5">SS0101</strain>
    </source>
</reference>
<dbReference type="RefSeq" id="WP_144858774.1">
    <property type="nucleotide sequence ID" value="NZ_VMTR01000066.1"/>
</dbReference>
<evidence type="ECO:0000313" key="4">
    <source>
        <dbReference type="EMBL" id="TVT94690.1"/>
    </source>
</evidence>
<evidence type="ECO:0000256" key="1">
    <source>
        <dbReference type="SAM" id="MobiDB-lite"/>
    </source>
</evidence>
<feature type="domain" description="Ig-like" evidence="2">
    <location>
        <begin position="190"/>
        <end position="272"/>
    </location>
</feature>
<reference evidence="3" key="2">
    <citation type="submission" date="2019-12" db="EMBL/GenBank/DDBJ databases">
        <title>Haloferax alexandrinus strain pws11.</title>
        <authorList>
            <person name="Verma D.K."/>
            <person name="Gopal K."/>
            <person name="Prasad E.S."/>
        </authorList>
    </citation>
    <scope>NUCLEOTIDE SEQUENCE</scope>
    <source>
        <strain evidence="3">Pws11</strain>
    </source>
</reference>
<gene>
    <name evidence="4" type="ORF">FQA18_10570</name>
    <name evidence="3" type="ORF">GOC85_17760</name>
</gene>
<dbReference type="PROSITE" id="PS51257">
    <property type="entry name" value="PROKAR_LIPOPROTEIN"/>
    <property type="match status" value="1"/>
</dbReference>
<dbReference type="EMBL" id="VMTR01000066">
    <property type="protein sequence ID" value="TVT94690.1"/>
    <property type="molecule type" value="Genomic_DNA"/>
</dbReference>
<feature type="domain" description="Ig-like" evidence="2">
    <location>
        <begin position="74"/>
        <end position="154"/>
    </location>
</feature>
<dbReference type="AlphaFoldDB" id="A0A558GAA8"/>
<dbReference type="Proteomes" id="UP000320212">
    <property type="component" value="Unassembled WGS sequence"/>
</dbReference>
<accession>A0A847U0L9</accession>
<organism evidence="4 5">
    <name type="scientific">Haloferax volcanii</name>
    <name type="common">Halobacterium volcanii</name>
    <dbReference type="NCBI Taxonomy" id="2246"/>
    <lineage>
        <taxon>Archaea</taxon>
        <taxon>Methanobacteriati</taxon>
        <taxon>Methanobacteriota</taxon>
        <taxon>Stenosarchaea group</taxon>
        <taxon>Halobacteria</taxon>
        <taxon>Halobacteriales</taxon>
        <taxon>Haloferacaceae</taxon>
        <taxon>Haloferax</taxon>
    </lineage>
</organism>